<feature type="region of interest" description="Disordered" evidence="1">
    <location>
        <begin position="143"/>
        <end position="171"/>
    </location>
</feature>
<protein>
    <submittedName>
        <fullName evidence="2">Transposase</fullName>
    </submittedName>
</protein>
<evidence type="ECO:0000256" key="1">
    <source>
        <dbReference type="SAM" id="MobiDB-lite"/>
    </source>
</evidence>
<feature type="compositionally biased region" description="Pro residues" evidence="1">
    <location>
        <begin position="150"/>
        <end position="171"/>
    </location>
</feature>
<evidence type="ECO:0000313" key="3">
    <source>
        <dbReference type="Proteomes" id="UP000265663"/>
    </source>
</evidence>
<organism evidence="2 3">
    <name type="scientific">Pyrenophora seminiperda CCB06</name>
    <dbReference type="NCBI Taxonomy" id="1302712"/>
    <lineage>
        <taxon>Eukaryota</taxon>
        <taxon>Fungi</taxon>
        <taxon>Dikarya</taxon>
        <taxon>Ascomycota</taxon>
        <taxon>Pezizomycotina</taxon>
        <taxon>Dothideomycetes</taxon>
        <taxon>Pleosporomycetidae</taxon>
        <taxon>Pleosporales</taxon>
        <taxon>Pleosporineae</taxon>
        <taxon>Pleosporaceae</taxon>
        <taxon>Pyrenophora</taxon>
    </lineage>
</organism>
<name>A0A3M7M7E4_9PLEO</name>
<sequence length="171" mass="19782">MARFYSSIRTRPCFTKHYNTAYEDVEPNLANIKSAEELNSVVINWILEAEERYHNGPLLLKWFTEFTKDWNMDTFTAVNKEIKMALRNFLNVRGIYLKSPLQTGETLAGQLYELTNDGILPEWPEEDLKSMLMFEDFLYNRDNYKSATPPGSPPQRKPTPPPPPPPTAPQL</sequence>
<gene>
    <name evidence="2" type="ORF">GMOD_00000490</name>
</gene>
<reference evidence="2 3" key="1">
    <citation type="journal article" date="2014" name="PLoS ONE">
        <title>De novo Genome Assembly of the Fungal Plant Pathogen Pyrenophora semeniperda.</title>
        <authorList>
            <person name="Soliai M.M."/>
            <person name="Meyer S.E."/>
            <person name="Udall J.A."/>
            <person name="Elzinga D.E."/>
            <person name="Hermansen R.A."/>
            <person name="Bodily P.M."/>
            <person name="Hart A.A."/>
            <person name="Coleman C.E."/>
        </authorList>
    </citation>
    <scope>NUCLEOTIDE SEQUENCE [LARGE SCALE GENOMIC DNA]</scope>
    <source>
        <strain evidence="2 3">CCB06</strain>
        <tissue evidence="2">Mycelium</tissue>
    </source>
</reference>
<evidence type="ECO:0000313" key="2">
    <source>
        <dbReference type="EMBL" id="RMZ70403.1"/>
    </source>
</evidence>
<accession>A0A3M7M7E4</accession>
<dbReference type="EMBL" id="KE747824">
    <property type="protein sequence ID" value="RMZ70403.1"/>
    <property type="molecule type" value="Genomic_DNA"/>
</dbReference>
<dbReference type="Proteomes" id="UP000265663">
    <property type="component" value="Unassembled WGS sequence"/>
</dbReference>
<dbReference type="AlphaFoldDB" id="A0A3M7M7E4"/>
<keyword evidence="3" id="KW-1185">Reference proteome</keyword>
<proteinExistence type="predicted"/>